<feature type="repeat" description="ANK" evidence="3">
    <location>
        <begin position="184"/>
        <end position="216"/>
    </location>
</feature>
<evidence type="ECO:0000256" key="3">
    <source>
        <dbReference type="PROSITE-ProRule" id="PRU00023"/>
    </source>
</evidence>
<dbReference type="Pfam" id="PF12796">
    <property type="entry name" value="Ank_2"/>
    <property type="match status" value="1"/>
</dbReference>
<name>A0A139A4Z3_GONPJ</name>
<dbReference type="SUPFAM" id="SSF48403">
    <property type="entry name" value="Ankyrin repeat"/>
    <property type="match status" value="1"/>
</dbReference>
<dbReference type="InterPro" id="IPR002110">
    <property type="entry name" value="Ankyrin_rpt"/>
</dbReference>
<dbReference type="PROSITE" id="PS50297">
    <property type="entry name" value="ANK_REP_REGION"/>
    <property type="match status" value="2"/>
</dbReference>
<keyword evidence="1" id="KW-0677">Repeat</keyword>
<dbReference type="PANTHER" id="PTHR24189">
    <property type="entry name" value="MYOTROPHIN"/>
    <property type="match status" value="1"/>
</dbReference>
<evidence type="ECO:0000313" key="5">
    <source>
        <dbReference type="Proteomes" id="UP000070544"/>
    </source>
</evidence>
<dbReference type="STRING" id="1344416.A0A139A4Z3"/>
<dbReference type="AlphaFoldDB" id="A0A139A4Z3"/>
<dbReference type="SMART" id="SM00248">
    <property type="entry name" value="ANK"/>
    <property type="match status" value="7"/>
</dbReference>
<accession>A0A139A4Z3</accession>
<dbReference type="OrthoDB" id="4772757at2759"/>
<dbReference type="Proteomes" id="UP000070544">
    <property type="component" value="Unassembled WGS sequence"/>
</dbReference>
<dbReference type="PROSITE" id="PS50088">
    <property type="entry name" value="ANK_REPEAT"/>
    <property type="match status" value="3"/>
</dbReference>
<keyword evidence="5" id="KW-1185">Reference proteome</keyword>
<sequence length="411" mass="44766">MTGFPLALLPPELILYIATWWTETRLGLPTGAMGKRVSNVLMDPATIAHRSLKRFRWSTKALKMEVERPTRDYKVIEEIVRVGTIRKDLVIGLFFFKDRARDGDVHLAKIVMGNCSIPIRTLNTALVLVCGSTNPNTPALAELLLAHGANANSNMDGALRGASTAGMVSTVQLLLQNGADLHACDDEALREACRCGHVDVAGVLLQNGADFNARDGAPLRIAAHSQNVDIARLLLERGASIDPTHVQDSLKNAIRSPDGDGSMVQLLLQQFDLPEDPVYRADLLHLAARLGSVRSMDELLVAGMDVHTSEDIALRTASNCRYARPDMVAYLLSMGANVHAKNDEALSKAIDPFGVTYSHEVVRLLLEHGADMFANNGAVIVASQAVPALLKLFREAAKKGGKLERFLQYMY</sequence>
<dbReference type="PANTHER" id="PTHR24189:SF50">
    <property type="entry name" value="ANKYRIN REPEAT AND SOCS BOX PROTEIN 2"/>
    <property type="match status" value="1"/>
</dbReference>
<proteinExistence type="predicted"/>
<feature type="repeat" description="ANK" evidence="3">
    <location>
        <begin position="154"/>
        <end position="186"/>
    </location>
</feature>
<evidence type="ECO:0000313" key="4">
    <source>
        <dbReference type="EMBL" id="KXS11811.1"/>
    </source>
</evidence>
<dbReference type="InterPro" id="IPR036770">
    <property type="entry name" value="Ankyrin_rpt-contain_sf"/>
</dbReference>
<organism evidence="4 5">
    <name type="scientific">Gonapodya prolifera (strain JEL478)</name>
    <name type="common">Monoblepharis prolifera</name>
    <dbReference type="NCBI Taxonomy" id="1344416"/>
    <lineage>
        <taxon>Eukaryota</taxon>
        <taxon>Fungi</taxon>
        <taxon>Fungi incertae sedis</taxon>
        <taxon>Chytridiomycota</taxon>
        <taxon>Chytridiomycota incertae sedis</taxon>
        <taxon>Monoblepharidomycetes</taxon>
        <taxon>Monoblepharidales</taxon>
        <taxon>Gonapodyaceae</taxon>
        <taxon>Gonapodya</taxon>
    </lineage>
</organism>
<feature type="repeat" description="ANK" evidence="3">
    <location>
        <begin position="214"/>
        <end position="246"/>
    </location>
</feature>
<reference evidence="4 5" key="1">
    <citation type="journal article" date="2015" name="Genome Biol. Evol.">
        <title>Phylogenomic analyses indicate that early fungi evolved digesting cell walls of algal ancestors of land plants.</title>
        <authorList>
            <person name="Chang Y."/>
            <person name="Wang S."/>
            <person name="Sekimoto S."/>
            <person name="Aerts A.L."/>
            <person name="Choi C."/>
            <person name="Clum A."/>
            <person name="LaButti K.M."/>
            <person name="Lindquist E.A."/>
            <person name="Yee Ngan C."/>
            <person name="Ohm R.A."/>
            <person name="Salamov A.A."/>
            <person name="Grigoriev I.V."/>
            <person name="Spatafora J.W."/>
            <person name="Berbee M.L."/>
        </authorList>
    </citation>
    <scope>NUCLEOTIDE SEQUENCE [LARGE SCALE GENOMIC DNA]</scope>
    <source>
        <strain evidence="4 5">JEL478</strain>
    </source>
</reference>
<dbReference type="EMBL" id="KQ965796">
    <property type="protein sequence ID" value="KXS11811.1"/>
    <property type="molecule type" value="Genomic_DNA"/>
</dbReference>
<dbReference type="Gene3D" id="1.25.40.20">
    <property type="entry name" value="Ankyrin repeat-containing domain"/>
    <property type="match status" value="2"/>
</dbReference>
<dbReference type="InterPro" id="IPR050745">
    <property type="entry name" value="Multifunctional_regulatory"/>
</dbReference>
<keyword evidence="2 3" id="KW-0040">ANK repeat</keyword>
<protein>
    <submittedName>
        <fullName evidence="4">Ankyrin</fullName>
    </submittedName>
</protein>
<evidence type="ECO:0000256" key="2">
    <source>
        <dbReference type="ARBA" id="ARBA00023043"/>
    </source>
</evidence>
<evidence type="ECO:0000256" key="1">
    <source>
        <dbReference type="ARBA" id="ARBA00022737"/>
    </source>
</evidence>
<gene>
    <name evidence="4" type="ORF">M427DRAFT_60256</name>
</gene>